<evidence type="ECO:0000259" key="3">
    <source>
        <dbReference type="Pfam" id="PF07687"/>
    </source>
</evidence>
<dbReference type="NCBIfam" id="TIGR01891">
    <property type="entry name" value="amidohydrolases"/>
    <property type="match status" value="1"/>
</dbReference>
<reference evidence="4 5" key="1">
    <citation type="submission" date="2019-06" db="EMBL/GenBank/DDBJ databases">
        <title>Genome sequence of Ureibacillus terrenus.</title>
        <authorList>
            <person name="Maclea K.S."/>
            <person name="Simoes M."/>
        </authorList>
    </citation>
    <scope>NUCLEOTIDE SEQUENCE [LARGE SCALE GENOMIC DNA]</scope>
    <source>
        <strain evidence="4 5">ATCC BAA-384</strain>
    </source>
</reference>
<dbReference type="SUPFAM" id="SSF53187">
    <property type="entry name" value="Zn-dependent exopeptidases"/>
    <property type="match status" value="1"/>
</dbReference>
<dbReference type="PANTHER" id="PTHR11014">
    <property type="entry name" value="PEPTIDASE M20 FAMILY MEMBER"/>
    <property type="match status" value="1"/>
</dbReference>
<dbReference type="OrthoDB" id="2416606at2"/>
<feature type="binding site" evidence="2">
    <location>
        <position position="355"/>
    </location>
    <ligand>
        <name>Mn(2+)</name>
        <dbReference type="ChEBI" id="CHEBI:29035"/>
        <label>2</label>
    </ligand>
</feature>
<dbReference type="InterPro" id="IPR036264">
    <property type="entry name" value="Bact_exopeptidase_dim_dom"/>
</dbReference>
<dbReference type="Proteomes" id="UP000315753">
    <property type="component" value="Unassembled WGS sequence"/>
</dbReference>
<proteinExistence type="predicted"/>
<keyword evidence="1 4" id="KW-0378">Hydrolase</keyword>
<feature type="binding site" evidence="2">
    <location>
        <position position="163"/>
    </location>
    <ligand>
        <name>Mn(2+)</name>
        <dbReference type="ChEBI" id="CHEBI:29035"/>
        <label>2</label>
    </ligand>
</feature>
<dbReference type="GO" id="GO:0046872">
    <property type="term" value="F:metal ion binding"/>
    <property type="evidence" value="ECO:0007669"/>
    <property type="project" value="UniProtKB-KW"/>
</dbReference>
<dbReference type="SUPFAM" id="SSF55031">
    <property type="entry name" value="Bacterial exopeptidase dimerisation domain"/>
    <property type="match status" value="1"/>
</dbReference>
<organism evidence="4 5">
    <name type="scientific">Ureibacillus terrenus</name>
    <dbReference type="NCBI Taxonomy" id="118246"/>
    <lineage>
        <taxon>Bacteria</taxon>
        <taxon>Bacillati</taxon>
        <taxon>Bacillota</taxon>
        <taxon>Bacilli</taxon>
        <taxon>Bacillales</taxon>
        <taxon>Caryophanaceae</taxon>
        <taxon>Ureibacillus</taxon>
    </lineage>
</organism>
<dbReference type="Gene3D" id="3.40.630.10">
    <property type="entry name" value="Zn peptidases"/>
    <property type="match status" value="1"/>
</dbReference>
<sequence>MKKSGLTEHDSLLKQLIEYRRELHMYPETSMKEYETTKRIKRWLEEEEIKILDAGLEVGAIAEIKGEEEGPTIALRSDIDALPIGERTNLPYASKIKNVMHACGHDFHTASMIGAAILLQRRKKELKGTVRVIFQPGEEIAEGAKQIIKAGGLDGVSAIFGMHNKPDLPVGTVGVREGALMAAVDRFKIEIYGVGGHAGIPNNTIDAVVVAGQLISALQTIVSRNLSAFDNAVVSITKLEAGNTWNVIADHAILEGTVRVFQKEARGKIPQLMKQITEGIVSAFGATSKFNWYPSVTCVDNSPLFTEIVKRTGEELGYAVVEAEQSPAGEDFAYYQELIPGYFVWIGVDGQHDWHHPSFTLNEEALLVAANYFSNLSVNVLNHLSKSNNQKLTVN</sequence>
<dbReference type="InterPro" id="IPR002933">
    <property type="entry name" value="Peptidase_M20"/>
</dbReference>
<dbReference type="GO" id="GO:0019877">
    <property type="term" value="P:diaminopimelate biosynthetic process"/>
    <property type="evidence" value="ECO:0007669"/>
    <property type="project" value="UniProtKB-ARBA"/>
</dbReference>
<dbReference type="EMBL" id="VIGD01000006">
    <property type="protein sequence ID" value="TQE91188.1"/>
    <property type="molecule type" value="Genomic_DNA"/>
</dbReference>
<dbReference type="RefSeq" id="WP_141601840.1">
    <property type="nucleotide sequence ID" value="NZ_JARMSB010000046.1"/>
</dbReference>
<accession>A0A540V383</accession>
<evidence type="ECO:0000313" key="4">
    <source>
        <dbReference type="EMBL" id="TQE91188.1"/>
    </source>
</evidence>
<name>A0A540V383_9BACL</name>
<keyword evidence="2" id="KW-0479">Metal-binding</keyword>
<comment type="caution">
    <text evidence="4">The sequence shown here is derived from an EMBL/GenBank/DDBJ whole genome shotgun (WGS) entry which is preliminary data.</text>
</comment>
<dbReference type="PANTHER" id="PTHR11014:SF63">
    <property type="entry name" value="METALLOPEPTIDASE, PUTATIVE (AFU_ORTHOLOGUE AFUA_6G09600)-RELATED"/>
    <property type="match status" value="1"/>
</dbReference>
<dbReference type="Pfam" id="PF07687">
    <property type="entry name" value="M20_dimer"/>
    <property type="match status" value="1"/>
</dbReference>
<dbReference type="Gene3D" id="3.30.70.360">
    <property type="match status" value="1"/>
</dbReference>
<feature type="binding site" evidence="2">
    <location>
        <position position="139"/>
    </location>
    <ligand>
        <name>Mn(2+)</name>
        <dbReference type="ChEBI" id="CHEBI:29035"/>
        <label>2</label>
    </ligand>
</feature>
<dbReference type="FunFam" id="3.30.70.360:FF:000001">
    <property type="entry name" value="N-acetyldiaminopimelate deacetylase"/>
    <property type="match status" value="1"/>
</dbReference>
<evidence type="ECO:0000256" key="1">
    <source>
        <dbReference type="ARBA" id="ARBA00022801"/>
    </source>
</evidence>
<dbReference type="Pfam" id="PF01546">
    <property type="entry name" value="Peptidase_M20"/>
    <property type="match status" value="1"/>
</dbReference>
<feature type="domain" description="Peptidase M20 dimerisation" evidence="3">
    <location>
        <begin position="186"/>
        <end position="275"/>
    </location>
</feature>
<keyword evidence="5" id="KW-1185">Reference proteome</keyword>
<feature type="binding site" evidence="2">
    <location>
        <position position="105"/>
    </location>
    <ligand>
        <name>Mn(2+)</name>
        <dbReference type="ChEBI" id="CHEBI:29035"/>
        <label>2</label>
    </ligand>
</feature>
<dbReference type="AlphaFoldDB" id="A0A540V383"/>
<dbReference type="InterPro" id="IPR017439">
    <property type="entry name" value="Amidohydrolase"/>
</dbReference>
<evidence type="ECO:0000313" key="5">
    <source>
        <dbReference type="Proteomes" id="UP000315753"/>
    </source>
</evidence>
<dbReference type="InterPro" id="IPR011650">
    <property type="entry name" value="Peptidase_M20_dimer"/>
</dbReference>
<dbReference type="GO" id="GO:0050118">
    <property type="term" value="F:N-acetyldiaminopimelate deacetylase activity"/>
    <property type="evidence" value="ECO:0007669"/>
    <property type="project" value="UniProtKB-ARBA"/>
</dbReference>
<keyword evidence="2" id="KW-0464">Manganese</keyword>
<feature type="binding site" evidence="2">
    <location>
        <position position="103"/>
    </location>
    <ligand>
        <name>Mn(2+)</name>
        <dbReference type="ChEBI" id="CHEBI:29035"/>
        <label>2</label>
    </ligand>
</feature>
<dbReference type="PIRSF" id="PIRSF005962">
    <property type="entry name" value="Pept_M20D_amidohydro"/>
    <property type="match status" value="1"/>
</dbReference>
<comment type="cofactor">
    <cofactor evidence="2">
        <name>Mn(2+)</name>
        <dbReference type="ChEBI" id="CHEBI:29035"/>
    </cofactor>
    <text evidence="2">The Mn(2+) ion enhances activity.</text>
</comment>
<evidence type="ECO:0000256" key="2">
    <source>
        <dbReference type="PIRSR" id="PIRSR005962-1"/>
    </source>
</evidence>
<protein>
    <submittedName>
        <fullName evidence="4">Amidohydrolase</fullName>
    </submittedName>
</protein>
<gene>
    <name evidence="4" type="ORF">FKZ59_05950</name>
</gene>